<evidence type="ECO:0000259" key="2">
    <source>
        <dbReference type="SMART" id="SM00181"/>
    </source>
</evidence>
<dbReference type="InterPro" id="IPR042635">
    <property type="entry name" value="MEGF10/SREC1/2-like"/>
</dbReference>
<feature type="domain" description="EGF-like" evidence="2">
    <location>
        <begin position="384"/>
        <end position="415"/>
    </location>
</feature>
<evidence type="ECO:0000313" key="3">
    <source>
        <dbReference type="EnsemblMetazoa" id="BGLB018040-PA"/>
    </source>
</evidence>
<dbReference type="Proteomes" id="UP000076420">
    <property type="component" value="Unassembled WGS sequence"/>
</dbReference>
<feature type="domain" description="EGF-like" evidence="2">
    <location>
        <begin position="280"/>
        <end position="315"/>
    </location>
</feature>
<dbReference type="PANTHER" id="PTHR24043:SF8">
    <property type="entry name" value="EGF-LIKE DOMAIN-CONTAINING PROTEIN"/>
    <property type="match status" value="1"/>
</dbReference>
<reference evidence="3" key="1">
    <citation type="submission" date="2020-05" db="UniProtKB">
        <authorList>
            <consortium name="EnsemblMetazoa"/>
        </authorList>
    </citation>
    <scope>IDENTIFICATION</scope>
    <source>
        <strain evidence="3">BB02</strain>
    </source>
</reference>
<dbReference type="VEuPathDB" id="VectorBase:BGLAX_037578"/>
<dbReference type="InterPro" id="IPR000742">
    <property type="entry name" value="EGF"/>
</dbReference>
<evidence type="ECO:0000313" key="4">
    <source>
        <dbReference type="Proteomes" id="UP000076420"/>
    </source>
</evidence>
<gene>
    <name evidence="3" type="primary">106061335</name>
</gene>
<proteinExistence type="predicted"/>
<organism evidence="3 4">
    <name type="scientific">Biomphalaria glabrata</name>
    <name type="common">Bloodfluke planorb</name>
    <name type="synonym">Freshwater snail</name>
    <dbReference type="NCBI Taxonomy" id="6526"/>
    <lineage>
        <taxon>Eukaryota</taxon>
        <taxon>Metazoa</taxon>
        <taxon>Spiralia</taxon>
        <taxon>Lophotrochozoa</taxon>
        <taxon>Mollusca</taxon>
        <taxon>Gastropoda</taxon>
        <taxon>Heterobranchia</taxon>
        <taxon>Euthyneura</taxon>
        <taxon>Panpulmonata</taxon>
        <taxon>Hygrophila</taxon>
        <taxon>Lymnaeoidea</taxon>
        <taxon>Planorbidae</taxon>
        <taxon>Biomphalaria</taxon>
    </lineage>
</organism>
<dbReference type="InterPro" id="IPR008979">
    <property type="entry name" value="Galactose-bd-like_sf"/>
</dbReference>
<keyword evidence="1" id="KW-0245">EGF-like domain</keyword>
<name>A0A2C9KE02_BIOGL</name>
<feature type="domain" description="EGF-like" evidence="2">
    <location>
        <begin position="684"/>
        <end position="716"/>
    </location>
</feature>
<dbReference type="Gene3D" id="2.60.120.260">
    <property type="entry name" value="Galactose-binding domain-like"/>
    <property type="match status" value="1"/>
</dbReference>
<dbReference type="SMART" id="SM00181">
    <property type="entry name" value="EGF"/>
    <property type="match status" value="7"/>
</dbReference>
<dbReference type="GO" id="GO:0005044">
    <property type="term" value="F:scavenger receptor activity"/>
    <property type="evidence" value="ECO:0007669"/>
    <property type="project" value="InterPro"/>
</dbReference>
<dbReference type="SUPFAM" id="SSF49785">
    <property type="entry name" value="Galactose-binding domain-like"/>
    <property type="match status" value="1"/>
</dbReference>
<dbReference type="KEGG" id="bgt:106061335"/>
<sequence>MYLAKLDINRVIKDNEDLTCISKNLDNISISWNEANVFTWLRIVVNNETFLTDLQIQFQKDEKSNAQILPCQNQRYYLVDSRTIDVWCDLEETFQVLRLTGKVILSLCTLNINGGRNFALKQKTNQSSTYSSTKYKYTQNDTKSSNAVDGKSSEMYLKFDQKSCAHTADEDKNPTWSVEFPPRMVTGYVLYDRTDADNLFGFKVTSSLEQQALFLFNDTGAKKLLPKIYRIADSKKNFVSRVTLTRQNILNVCEVEVYGECPTGTWGLACTNCSQDCPKECHVEDGRCVNLCLGFTNPPSCDLPCNKNHYGINCTKQCSNNCKNSECDPKTGECLQSCKEKKWGWNCSENCSTNCVYQSCDKGHGRCLNGCIKNQTWGDKCEQPCPKNCYQATCNQKTGACTNGCSPGFQSPNCAKECGDRKWGKECSKDCSTTCISLNCNKTSGECISGCVDGFWGAKCKKNCSLNCKLLTCEQFTGSCNGGCQAGYSPPLCNQTCRHKTWGENCIHQCSDRCISEECSYITGQCDKGCQKLYWGVFCNHSCGPNCINETCVQETGECHGGCIGYKTPDCTEECSPGTYGLNCSVECSSECMDGSTCDRETGRCSGGCKDGYTGEKCDSICENNTYGAGCSNNCSEYCHASSNSSACNPVNGECYAGCTEGYIKPLCKEACLSGYYGLNCMQSCSVHCNESEKCNRFNGTCLNGCKDGFFGSTCKSDCTENTFGQNCAQNCSLHCATNNSASRCDHRTGECLVGCVQGYKQPFCLE</sequence>
<dbReference type="Gene3D" id="2.170.300.10">
    <property type="entry name" value="Tie2 ligand-binding domain superfamily"/>
    <property type="match status" value="3"/>
</dbReference>
<dbReference type="VEuPathDB" id="VectorBase:BGLB018040"/>
<protein>
    <recommendedName>
        <fullName evidence="2">EGF-like domain-containing protein</fullName>
    </recommendedName>
</protein>
<evidence type="ECO:0000256" key="1">
    <source>
        <dbReference type="ARBA" id="ARBA00022536"/>
    </source>
</evidence>
<feature type="domain" description="EGF-like" evidence="2">
    <location>
        <begin position="587"/>
        <end position="623"/>
    </location>
</feature>
<dbReference type="AlphaFoldDB" id="A0A2C9KE02"/>
<feature type="domain" description="EGF-like" evidence="2">
    <location>
        <begin position="463"/>
        <end position="498"/>
    </location>
</feature>
<dbReference type="EnsemblMetazoa" id="BGLB018040-RA">
    <property type="protein sequence ID" value="BGLB018040-PA"/>
    <property type="gene ID" value="BGLB018040"/>
</dbReference>
<accession>A0A2C9KE02</accession>
<dbReference type="VEuPathDB" id="VectorBase:BGLAX_033819"/>
<feature type="domain" description="EGF-like" evidence="2">
    <location>
        <begin position="630"/>
        <end position="669"/>
    </location>
</feature>
<feature type="domain" description="EGF-like" evidence="2">
    <location>
        <begin position="426"/>
        <end position="461"/>
    </location>
</feature>
<dbReference type="PANTHER" id="PTHR24043">
    <property type="entry name" value="SCAVENGER RECEPTOR CLASS F"/>
    <property type="match status" value="1"/>
</dbReference>